<dbReference type="SUPFAM" id="SSF52141">
    <property type="entry name" value="Uracil-DNA glycosylase-like"/>
    <property type="match status" value="1"/>
</dbReference>
<gene>
    <name evidence="1" type="ORF">SARC_11187</name>
</gene>
<evidence type="ECO:0008006" key="3">
    <source>
        <dbReference type="Google" id="ProtNLM"/>
    </source>
</evidence>
<dbReference type="InterPro" id="IPR002043">
    <property type="entry name" value="UDG_fam1"/>
</dbReference>
<dbReference type="InterPro" id="IPR036895">
    <property type="entry name" value="Uracil-DNA_glycosylase-like_sf"/>
</dbReference>
<dbReference type="EMBL" id="KQ243160">
    <property type="protein sequence ID" value="KNC76304.1"/>
    <property type="molecule type" value="Genomic_DNA"/>
</dbReference>
<evidence type="ECO:0000313" key="1">
    <source>
        <dbReference type="EMBL" id="KNC76304.1"/>
    </source>
</evidence>
<dbReference type="PANTHER" id="PTHR11264">
    <property type="entry name" value="URACIL-DNA GLYCOSYLASE"/>
    <property type="match status" value="1"/>
</dbReference>
<dbReference type="OrthoDB" id="10031947at2759"/>
<name>A0A0L0FHP8_9EUKA</name>
<dbReference type="GeneID" id="25911691"/>
<dbReference type="PANTHER" id="PTHR11264:SF0">
    <property type="entry name" value="URACIL-DNA GLYCOSYLASE"/>
    <property type="match status" value="1"/>
</dbReference>
<proteinExistence type="predicted"/>
<protein>
    <recommendedName>
        <fullName evidence="3">Uracil-DNA glycosylase-like domain-containing protein</fullName>
    </recommendedName>
</protein>
<dbReference type="eggNOG" id="KOG2994">
    <property type="taxonomic scope" value="Eukaryota"/>
</dbReference>
<dbReference type="Gene3D" id="3.40.470.10">
    <property type="entry name" value="Uracil-DNA glycosylase-like domain"/>
    <property type="match status" value="1"/>
</dbReference>
<keyword evidence="2" id="KW-1185">Reference proteome</keyword>
<dbReference type="AlphaFoldDB" id="A0A0L0FHP8"/>
<sequence>MLAYSLILITQQHSHNGSCPTGLSFSVIPGVKIPPSLVNIYKELTTDIAGFMAPNHGYLNNWAKQGVLLLNACLTVREGEANAHAKER</sequence>
<organism evidence="1 2">
    <name type="scientific">Sphaeroforma arctica JP610</name>
    <dbReference type="NCBI Taxonomy" id="667725"/>
    <lineage>
        <taxon>Eukaryota</taxon>
        <taxon>Ichthyosporea</taxon>
        <taxon>Ichthyophonida</taxon>
        <taxon>Sphaeroforma</taxon>
    </lineage>
</organism>
<dbReference type="STRING" id="667725.A0A0L0FHP8"/>
<reference evidence="1 2" key="1">
    <citation type="submission" date="2011-02" db="EMBL/GenBank/DDBJ databases">
        <title>The Genome Sequence of Sphaeroforma arctica JP610.</title>
        <authorList>
            <consortium name="The Broad Institute Genome Sequencing Platform"/>
            <person name="Russ C."/>
            <person name="Cuomo C."/>
            <person name="Young S.K."/>
            <person name="Zeng Q."/>
            <person name="Gargeya S."/>
            <person name="Alvarado L."/>
            <person name="Berlin A."/>
            <person name="Chapman S.B."/>
            <person name="Chen Z."/>
            <person name="Freedman E."/>
            <person name="Gellesch M."/>
            <person name="Goldberg J."/>
            <person name="Griggs A."/>
            <person name="Gujja S."/>
            <person name="Heilman E."/>
            <person name="Heiman D."/>
            <person name="Howarth C."/>
            <person name="Mehta T."/>
            <person name="Neiman D."/>
            <person name="Pearson M."/>
            <person name="Roberts A."/>
            <person name="Saif S."/>
            <person name="Shea T."/>
            <person name="Shenoy N."/>
            <person name="Sisk P."/>
            <person name="Stolte C."/>
            <person name="Sykes S."/>
            <person name="White J."/>
            <person name="Yandava C."/>
            <person name="Burger G."/>
            <person name="Gray M.W."/>
            <person name="Holland P.W.H."/>
            <person name="King N."/>
            <person name="Lang F.B.F."/>
            <person name="Roger A.J."/>
            <person name="Ruiz-Trillo I."/>
            <person name="Haas B."/>
            <person name="Nusbaum C."/>
            <person name="Birren B."/>
        </authorList>
    </citation>
    <scope>NUCLEOTIDE SEQUENCE [LARGE SCALE GENOMIC DNA]</scope>
    <source>
        <strain evidence="1 2">JP610</strain>
    </source>
</reference>
<dbReference type="Proteomes" id="UP000054560">
    <property type="component" value="Unassembled WGS sequence"/>
</dbReference>
<dbReference type="RefSeq" id="XP_014150206.1">
    <property type="nucleotide sequence ID" value="XM_014294731.1"/>
</dbReference>
<accession>A0A0L0FHP8</accession>
<evidence type="ECO:0000313" key="2">
    <source>
        <dbReference type="Proteomes" id="UP000054560"/>
    </source>
</evidence>
<dbReference type="GO" id="GO:0097510">
    <property type="term" value="P:base-excision repair, AP site formation via deaminated base removal"/>
    <property type="evidence" value="ECO:0007669"/>
    <property type="project" value="TreeGrafter"/>
</dbReference>
<dbReference type="GO" id="GO:0004844">
    <property type="term" value="F:uracil DNA N-glycosylase activity"/>
    <property type="evidence" value="ECO:0007669"/>
    <property type="project" value="InterPro"/>
</dbReference>